<comment type="caution">
    <text evidence="2">The sequence shown here is derived from an EMBL/GenBank/DDBJ whole genome shotgun (WGS) entry which is preliminary data.</text>
</comment>
<sequence length="79" mass="8718">MRVVSAQIKTILLLCCVAFGLSACAVYEPAPYYYSTPAYGYYGPGYTYSPGYYYPGYVYSPSVVIGGGWWHGGGGHHWR</sequence>
<evidence type="ECO:0008006" key="4">
    <source>
        <dbReference type="Google" id="ProtNLM"/>
    </source>
</evidence>
<reference evidence="3" key="1">
    <citation type="submission" date="2017-12" db="EMBL/GenBank/DDBJ databases">
        <title>Draft genome sequence of Telmatospirillum siberiense 26-4b1T, an acidotolerant peatland alphaproteobacterium potentially involved in sulfur cycling.</title>
        <authorList>
            <person name="Hausmann B."/>
            <person name="Pjevac P."/>
            <person name="Schreck K."/>
            <person name="Herbold C.W."/>
            <person name="Daims H."/>
            <person name="Wagner M."/>
            <person name="Pester M."/>
            <person name="Loy A."/>
        </authorList>
    </citation>
    <scope>NUCLEOTIDE SEQUENCE [LARGE SCALE GENOMIC DNA]</scope>
    <source>
        <strain evidence="3">26-4b1</strain>
    </source>
</reference>
<proteinExistence type="predicted"/>
<dbReference type="EMBL" id="PIUM01000006">
    <property type="protein sequence ID" value="PKU25042.1"/>
    <property type="molecule type" value="Genomic_DNA"/>
</dbReference>
<keyword evidence="1" id="KW-0732">Signal</keyword>
<evidence type="ECO:0000256" key="1">
    <source>
        <dbReference type="SAM" id="SignalP"/>
    </source>
</evidence>
<dbReference type="Proteomes" id="UP000233293">
    <property type="component" value="Unassembled WGS sequence"/>
</dbReference>
<organism evidence="2 3">
    <name type="scientific">Telmatospirillum siberiense</name>
    <dbReference type="NCBI Taxonomy" id="382514"/>
    <lineage>
        <taxon>Bacteria</taxon>
        <taxon>Pseudomonadati</taxon>
        <taxon>Pseudomonadota</taxon>
        <taxon>Alphaproteobacteria</taxon>
        <taxon>Rhodospirillales</taxon>
        <taxon>Rhodospirillaceae</taxon>
        <taxon>Telmatospirillum</taxon>
    </lineage>
</organism>
<gene>
    <name evidence="2" type="ORF">CWS72_07455</name>
</gene>
<keyword evidence="3" id="KW-1185">Reference proteome</keyword>
<feature type="signal peptide" evidence="1">
    <location>
        <begin position="1"/>
        <end position="25"/>
    </location>
</feature>
<protein>
    <recommendedName>
        <fullName evidence="4">Lipoprotein</fullName>
    </recommendedName>
</protein>
<feature type="chain" id="PRO_5014704057" description="Lipoprotein" evidence="1">
    <location>
        <begin position="26"/>
        <end position="79"/>
    </location>
</feature>
<dbReference type="PROSITE" id="PS51257">
    <property type="entry name" value="PROKAR_LIPOPROTEIN"/>
    <property type="match status" value="1"/>
</dbReference>
<evidence type="ECO:0000313" key="3">
    <source>
        <dbReference type="Proteomes" id="UP000233293"/>
    </source>
</evidence>
<name>A0A2N3PXA8_9PROT</name>
<dbReference type="RefSeq" id="WP_101249969.1">
    <property type="nucleotide sequence ID" value="NZ_PIUM01000006.1"/>
</dbReference>
<accession>A0A2N3PXA8</accession>
<evidence type="ECO:0000313" key="2">
    <source>
        <dbReference type="EMBL" id="PKU25042.1"/>
    </source>
</evidence>
<dbReference type="AlphaFoldDB" id="A0A2N3PXA8"/>